<organism evidence="1 2">
    <name type="scientific">Tumebacillus permanentifrigoris</name>
    <dbReference type="NCBI Taxonomy" id="378543"/>
    <lineage>
        <taxon>Bacteria</taxon>
        <taxon>Bacillati</taxon>
        <taxon>Bacillota</taxon>
        <taxon>Bacilli</taxon>
        <taxon>Bacillales</taxon>
        <taxon>Alicyclobacillaceae</taxon>
        <taxon>Tumebacillus</taxon>
    </lineage>
</organism>
<reference evidence="1 2" key="1">
    <citation type="submission" date="2018-05" db="EMBL/GenBank/DDBJ databases">
        <title>Genomic Encyclopedia of Type Strains, Phase IV (KMG-IV): sequencing the most valuable type-strain genomes for metagenomic binning, comparative biology and taxonomic classification.</title>
        <authorList>
            <person name="Goeker M."/>
        </authorList>
    </citation>
    <scope>NUCLEOTIDE SEQUENCE [LARGE SCALE GENOMIC DNA]</scope>
    <source>
        <strain evidence="1 2">DSM 18773</strain>
    </source>
</reference>
<protein>
    <submittedName>
        <fullName evidence="1">SpoOM protein</fullName>
    </submittedName>
</protein>
<dbReference type="RefSeq" id="WP_109686630.1">
    <property type="nucleotide sequence ID" value="NZ_QGGL01000003.1"/>
</dbReference>
<name>A0A316DDA9_9BACL</name>
<dbReference type="AlphaFoldDB" id="A0A316DDA9"/>
<dbReference type="PANTHER" id="PTHR40053:SF1">
    <property type="entry name" value="SPORULATION-CONTROL PROTEIN SPO0M"/>
    <property type="match status" value="1"/>
</dbReference>
<dbReference type="Pfam" id="PF07070">
    <property type="entry name" value="Spo0M"/>
    <property type="match status" value="1"/>
</dbReference>
<dbReference type="OrthoDB" id="2351239at2"/>
<evidence type="ECO:0000313" key="2">
    <source>
        <dbReference type="Proteomes" id="UP000245634"/>
    </source>
</evidence>
<evidence type="ECO:0000313" key="1">
    <source>
        <dbReference type="EMBL" id="PWK15512.1"/>
    </source>
</evidence>
<sequence>MSLLGRALASFGVGSAKVNTHLEYSQYRVGDEVRGVVHIQGGNLEQEVDEIYLYLLTTHTGHQDGEEKEITRIRLTESFTVAPNETKEIGFAFLLPENTPVTGDGRIVWVHTGLDIDNALDPSDDDRITILPAV</sequence>
<keyword evidence="2" id="KW-1185">Reference proteome</keyword>
<gene>
    <name evidence="1" type="ORF">C7459_10348</name>
</gene>
<comment type="caution">
    <text evidence="1">The sequence shown here is derived from an EMBL/GenBank/DDBJ whole genome shotgun (WGS) entry which is preliminary data.</text>
</comment>
<dbReference type="EMBL" id="QGGL01000003">
    <property type="protein sequence ID" value="PWK15512.1"/>
    <property type="molecule type" value="Genomic_DNA"/>
</dbReference>
<proteinExistence type="predicted"/>
<dbReference type="Proteomes" id="UP000245634">
    <property type="component" value="Unassembled WGS sequence"/>
</dbReference>
<dbReference type="InterPro" id="IPR009776">
    <property type="entry name" value="Spore_0_M"/>
</dbReference>
<dbReference type="PANTHER" id="PTHR40053">
    <property type="entry name" value="SPORULATION-CONTROL PROTEIN SPO0M"/>
    <property type="match status" value="1"/>
</dbReference>
<accession>A0A316DDA9</accession>